<comment type="similarity">
    <text evidence="1">Belongs to the ATP-dependent AMP-binding enzyme family.</text>
</comment>
<keyword evidence="2" id="KW-0436">Ligase</keyword>
<dbReference type="Proteomes" id="UP000834106">
    <property type="component" value="Chromosome 17"/>
</dbReference>
<dbReference type="PANTHER" id="PTHR43859:SF2">
    <property type="entry name" value="BUTYRATE--COA LIGASE AAE11, PEROXISOMAL"/>
    <property type="match status" value="1"/>
</dbReference>
<dbReference type="GO" id="GO:0016874">
    <property type="term" value="F:ligase activity"/>
    <property type="evidence" value="ECO:0007669"/>
    <property type="project" value="UniProtKB-KW"/>
</dbReference>
<evidence type="ECO:0000313" key="4">
    <source>
        <dbReference type="Proteomes" id="UP000834106"/>
    </source>
</evidence>
<evidence type="ECO:0000256" key="2">
    <source>
        <dbReference type="ARBA" id="ARBA00022598"/>
    </source>
</evidence>
<keyword evidence="4" id="KW-1185">Reference proteome</keyword>
<organism evidence="3 4">
    <name type="scientific">Fraxinus pennsylvanica</name>
    <dbReference type="NCBI Taxonomy" id="56036"/>
    <lineage>
        <taxon>Eukaryota</taxon>
        <taxon>Viridiplantae</taxon>
        <taxon>Streptophyta</taxon>
        <taxon>Embryophyta</taxon>
        <taxon>Tracheophyta</taxon>
        <taxon>Spermatophyta</taxon>
        <taxon>Magnoliopsida</taxon>
        <taxon>eudicotyledons</taxon>
        <taxon>Gunneridae</taxon>
        <taxon>Pentapetalae</taxon>
        <taxon>asterids</taxon>
        <taxon>lamiids</taxon>
        <taxon>Lamiales</taxon>
        <taxon>Oleaceae</taxon>
        <taxon>Oleeae</taxon>
        <taxon>Fraxinus</taxon>
    </lineage>
</organism>
<accession>A0AAD2EAS5</accession>
<sequence length="149" mass="16959">MVTSYVPLQWLDIHLGYCSPRTHQLVHMQDDSRRNVEKYSFNQSDTRAMPTVSNILVDAKSHEQIQITTFLLILTGCAPSLASLLEKIEKIVFPMEHAYGITKANGRAMVCEWKRENELPREAQVKLKATQEISVLTVVDADVKDLKTM</sequence>
<proteinExistence type="inferred from homology"/>
<name>A0AAD2EAS5_9LAMI</name>
<reference evidence="3" key="1">
    <citation type="submission" date="2023-05" db="EMBL/GenBank/DDBJ databases">
        <authorList>
            <person name="Huff M."/>
        </authorList>
    </citation>
    <scope>NUCLEOTIDE SEQUENCE</scope>
</reference>
<dbReference type="PANTHER" id="PTHR43859">
    <property type="entry name" value="ACYL-ACTIVATING ENZYME"/>
    <property type="match status" value="1"/>
</dbReference>
<dbReference type="EMBL" id="OU503052">
    <property type="protein sequence ID" value="CAI9780865.1"/>
    <property type="molecule type" value="Genomic_DNA"/>
</dbReference>
<evidence type="ECO:0000313" key="3">
    <source>
        <dbReference type="EMBL" id="CAI9780865.1"/>
    </source>
</evidence>
<dbReference type="AlphaFoldDB" id="A0AAD2EAS5"/>
<evidence type="ECO:0000256" key="1">
    <source>
        <dbReference type="ARBA" id="ARBA00006432"/>
    </source>
</evidence>
<gene>
    <name evidence="3" type="ORF">FPE_LOCUS28295</name>
</gene>
<protein>
    <submittedName>
        <fullName evidence="3">Uncharacterized protein</fullName>
    </submittedName>
</protein>